<gene>
    <name evidence="1" type="ORF">CCS77_1190</name>
</gene>
<name>A0A2R4P1F3_9BACT</name>
<evidence type="ECO:0000313" key="1">
    <source>
        <dbReference type="EMBL" id="AVX44251.1"/>
    </source>
</evidence>
<sequence>MTNIMIGSAKLKTLVTLWIVNLPYQKFAFLWCSGSKFKF</sequence>
<accession>A0A2R4P1F3</accession>
<dbReference type="EMBL" id="CP021642">
    <property type="protein sequence ID" value="AVX44251.1"/>
    <property type="molecule type" value="Genomic_DNA"/>
</dbReference>
<protein>
    <submittedName>
        <fullName evidence="1">Uncharacterized protein</fullName>
    </submittedName>
</protein>
<reference evidence="1 2" key="1">
    <citation type="journal article" date="2018" name="Emerg. Microbes Infect.">
        <title>Genomic analysis of oral Campylobacter concisus strains identified a potential bacterial molecular marker associated with active Crohn's disease.</title>
        <authorList>
            <person name="Liu F."/>
            <person name="Ma R."/>
            <person name="Tay C.Y.A."/>
            <person name="Octavia S."/>
            <person name="Lan R."/>
            <person name="Chung H.K.L."/>
            <person name="Riordan S.M."/>
            <person name="Grimm M.C."/>
            <person name="Leong R.W."/>
            <person name="Tanaka M.M."/>
            <person name="Connor S."/>
            <person name="Zhang L."/>
        </authorList>
    </citation>
    <scope>NUCLEOTIDE SEQUENCE [LARGE SCALE GENOMIC DNA]</scope>
    <source>
        <strain evidence="1 2">P2CDO4</strain>
    </source>
</reference>
<dbReference type="AlphaFoldDB" id="A0A2R4P1F3"/>
<evidence type="ECO:0000313" key="2">
    <source>
        <dbReference type="Proteomes" id="UP000241854"/>
    </source>
</evidence>
<dbReference type="Proteomes" id="UP000241854">
    <property type="component" value="Chromosome"/>
</dbReference>
<proteinExistence type="predicted"/>
<organism evidence="1 2">
    <name type="scientific">Campylobacter concisus</name>
    <dbReference type="NCBI Taxonomy" id="199"/>
    <lineage>
        <taxon>Bacteria</taxon>
        <taxon>Pseudomonadati</taxon>
        <taxon>Campylobacterota</taxon>
        <taxon>Epsilonproteobacteria</taxon>
        <taxon>Campylobacterales</taxon>
        <taxon>Campylobacteraceae</taxon>
        <taxon>Campylobacter</taxon>
    </lineage>
</organism>